<keyword evidence="2" id="KW-0812">Transmembrane</keyword>
<accession>A0A2K6UZH2</accession>
<protein>
    <submittedName>
        <fullName evidence="3">Uncharacterized protein</fullName>
    </submittedName>
</protein>
<name>A0A2K6UZH2_SAIBB</name>
<sequence length="161" mass="18764">MEKAKERMKKQAQNGKSHILQRNPLNSPGNLQEMKMTKTAKRRKTKAALRVEMRAVTQETQLQTCRKPVKGPNYHNECCILRETTRRLYNQHTVLVTPVCMCIIHILLCCVLGGKDILAFFKSYRFNFMLFGCMKLPLTTKDYQDFCADLYMSKILLSRQL</sequence>
<evidence type="ECO:0000313" key="4">
    <source>
        <dbReference type="Proteomes" id="UP000233220"/>
    </source>
</evidence>
<feature type="compositionally biased region" description="Basic residues" evidence="1">
    <location>
        <begin position="1"/>
        <end position="10"/>
    </location>
</feature>
<feature type="transmembrane region" description="Helical" evidence="2">
    <location>
        <begin position="94"/>
        <end position="114"/>
    </location>
</feature>
<feature type="region of interest" description="Disordered" evidence="1">
    <location>
        <begin position="1"/>
        <end position="43"/>
    </location>
</feature>
<evidence type="ECO:0000256" key="2">
    <source>
        <dbReference type="SAM" id="Phobius"/>
    </source>
</evidence>
<dbReference type="AlphaFoldDB" id="A0A2K6UZH2"/>
<evidence type="ECO:0000313" key="3">
    <source>
        <dbReference type="Ensembl" id="ENSSBOP00000037321.1"/>
    </source>
</evidence>
<dbReference type="GeneTree" id="ENSGT00910000147777"/>
<reference evidence="3" key="1">
    <citation type="submission" date="2025-08" db="UniProtKB">
        <authorList>
            <consortium name="Ensembl"/>
        </authorList>
    </citation>
    <scope>IDENTIFICATION</scope>
</reference>
<dbReference type="Proteomes" id="UP000233220">
    <property type="component" value="Unplaced"/>
</dbReference>
<keyword evidence="2" id="KW-0472">Membrane</keyword>
<keyword evidence="2" id="KW-1133">Transmembrane helix</keyword>
<organism evidence="3 4">
    <name type="scientific">Saimiri boliviensis boliviensis</name>
    <name type="common">Bolivian squirrel monkey</name>
    <dbReference type="NCBI Taxonomy" id="39432"/>
    <lineage>
        <taxon>Eukaryota</taxon>
        <taxon>Metazoa</taxon>
        <taxon>Chordata</taxon>
        <taxon>Craniata</taxon>
        <taxon>Vertebrata</taxon>
        <taxon>Euteleostomi</taxon>
        <taxon>Mammalia</taxon>
        <taxon>Eutheria</taxon>
        <taxon>Euarchontoglires</taxon>
        <taxon>Primates</taxon>
        <taxon>Haplorrhini</taxon>
        <taxon>Platyrrhini</taxon>
        <taxon>Cebidae</taxon>
        <taxon>Saimiriinae</taxon>
        <taxon>Saimiri</taxon>
    </lineage>
</organism>
<keyword evidence="4" id="KW-1185">Reference proteome</keyword>
<evidence type="ECO:0000256" key="1">
    <source>
        <dbReference type="SAM" id="MobiDB-lite"/>
    </source>
</evidence>
<reference evidence="3" key="2">
    <citation type="submission" date="2025-09" db="UniProtKB">
        <authorList>
            <consortium name="Ensembl"/>
        </authorList>
    </citation>
    <scope>IDENTIFICATION</scope>
</reference>
<dbReference type="Ensembl" id="ENSSBOT00000054260.1">
    <property type="protein sequence ID" value="ENSSBOP00000037321.1"/>
    <property type="gene ID" value="ENSSBOG00000034764.1"/>
</dbReference>
<proteinExistence type="predicted"/>